<dbReference type="Pfam" id="PF00172">
    <property type="entry name" value="Zn_clus"/>
    <property type="match status" value="1"/>
</dbReference>
<dbReference type="PANTHER" id="PTHR31845:SF33">
    <property type="entry name" value="ZN(II)2CYS6 TRANSCRIPTION FACTOR (EUROFUNG)"/>
    <property type="match status" value="1"/>
</dbReference>
<dbReference type="GO" id="GO:0008270">
    <property type="term" value="F:zinc ion binding"/>
    <property type="evidence" value="ECO:0007669"/>
    <property type="project" value="InterPro"/>
</dbReference>
<dbReference type="SUPFAM" id="SSF57701">
    <property type="entry name" value="Zn2/Cys6 DNA-binding domain"/>
    <property type="match status" value="1"/>
</dbReference>
<evidence type="ECO:0000256" key="1">
    <source>
        <dbReference type="ARBA" id="ARBA00004123"/>
    </source>
</evidence>
<evidence type="ECO:0000313" key="9">
    <source>
        <dbReference type="Proteomes" id="UP000800038"/>
    </source>
</evidence>
<dbReference type="GO" id="GO:0000976">
    <property type="term" value="F:transcription cis-regulatory region binding"/>
    <property type="evidence" value="ECO:0007669"/>
    <property type="project" value="TreeGrafter"/>
</dbReference>
<dbReference type="PROSITE" id="PS50048">
    <property type="entry name" value="ZN2_CY6_FUNGAL_2"/>
    <property type="match status" value="1"/>
</dbReference>
<evidence type="ECO:0000256" key="5">
    <source>
        <dbReference type="ARBA" id="ARBA00023242"/>
    </source>
</evidence>
<organism evidence="8 9">
    <name type="scientific">Clathrospora elynae</name>
    <dbReference type="NCBI Taxonomy" id="706981"/>
    <lineage>
        <taxon>Eukaryota</taxon>
        <taxon>Fungi</taxon>
        <taxon>Dikarya</taxon>
        <taxon>Ascomycota</taxon>
        <taxon>Pezizomycotina</taxon>
        <taxon>Dothideomycetes</taxon>
        <taxon>Pleosporomycetidae</taxon>
        <taxon>Pleosporales</taxon>
        <taxon>Diademaceae</taxon>
        <taxon>Clathrospora</taxon>
    </lineage>
</organism>
<dbReference type="GO" id="GO:0000981">
    <property type="term" value="F:DNA-binding transcription factor activity, RNA polymerase II-specific"/>
    <property type="evidence" value="ECO:0007669"/>
    <property type="project" value="InterPro"/>
</dbReference>
<evidence type="ECO:0000313" key="8">
    <source>
        <dbReference type="EMBL" id="KAF1937038.1"/>
    </source>
</evidence>
<dbReference type="CDD" id="cd00067">
    <property type="entry name" value="GAL4"/>
    <property type="match status" value="1"/>
</dbReference>
<evidence type="ECO:0000256" key="3">
    <source>
        <dbReference type="ARBA" id="ARBA00023125"/>
    </source>
</evidence>
<dbReference type="PROSITE" id="PS00463">
    <property type="entry name" value="ZN2_CY6_FUNGAL_1"/>
    <property type="match status" value="1"/>
</dbReference>
<reference evidence="8" key="1">
    <citation type="journal article" date="2020" name="Stud. Mycol.">
        <title>101 Dothideomycetes genomes: a test case for predicting lifestyles and emergence of pathogens.</title>
        <authorList>
            <person name="Haridas S."/>
            <person name="Albert R."/>
            <person name="Binder M."/>
            <person name="Bloem J."/>
            <person name="Labutti K."/>
            <person name="Salamov A."/>
            <person name="Andreopoulos B."/>
            <person name="Baker S."/>
            <person name="Barry K."/>
            <person name="Bills G."/>
            <person name="Bluhm B."/>
            <person name="Cannon C."/>
            <person name="Castanera R."/>
            <person name="Culley D."/>
            <person name="Daum C."/>
            <person name="Ezra D."/>
            <person name="Gonzalez J."/>
            <person name="Henrissat B."/>
            <person name="Kuo A."/>
            <person name="Liang C."/>
            <person name="Lipzen A."/>
            <person name="Lutzoni F."/>
            <person name="Magnuson J."/>
            <person name="Mondo S."/>
            <person name="Nolan M."/>
            <person name="Ohm R."/>
            <person name="Pangilinan J."/>
            <person name="Park H.-J."/>
            <person name="Ramirez L."/>
            <person name="Alfaro M."/>
            <person name="Sun H."/>
            <person name="Tritt A."/>
            <person name="Yoshinaga Y."/>
            <person name="Zwiers L.-H."/>
            <person name="Turgeon B."/>
            <person name="Goodwin S."/>
            <person name="Spatafora J."/>
            <person name="Crous P."/>
            <person name="Grigoriev I."/>
        </authorList>
    </citation>
    <scope>NUCLEOTIDE SEQUENCE</scope>
    <source>
        <strain evidence="8">CBS 161.51</strain>
    </source>
</reference>
<name>A0A6A5SC12_9PLEO</name>
<comment type="subcellular location">
    <subcellularLocation>
        <location evidence="1">Nucleus</location>
    </subcellularLocation>
</comment>
<gene>
    <name evidence="8" type="ORF">EJ02DRAFT_386375</name>
</gene>
<dbReference type="CDD" id="cd12148">
    <property type="entry name" value="fungal_TF_MHR"/>
    <property type="match status" value="1"/>
</dbReference>
<keyword evidence="3" id="KW-0238">DNA-binding</keyword>
<dbReference type="PANTHER" id="PTHR31845">
    <property type="entry name" value="FINGER DOMAIN PROTEIN, PUTATIVE-RELATED"/>
    <property type="match status" value="1"/>
</dbReference>
<accession>A0A6A5SC12</accession>
<keyword evidence="2" id="KW-0805">Transcription regulation</keyword>
<dbReference type="Gene3D" id="4.10.240.10">
    <property type="entry name" value="Zn(2)-C6 fungal-type DNA-binding domain"/>
    <property type="match status" value="1"/>
</dbReference>
<dbReference type="InterPro" id="IPR051089">
    <property type="entry name" value="prtT"/>
</dbReference>
<keyword evidence="5" id="KW-0539">Nucleus</keyword>
<dbReference type="EMBL" id="ML976157">
    <property type="protein sequence ID" value="KAF1937038.1"/>
    <property type="molecule type" value="Genomic_DNA"/>
</dbReference>
<dbReference type="OrthoDB" id="4454541at2759"/>
<keyword evidence="4" id="KW-0804">Transcription</keyword>
<keyword evidence="9" id="KW-1185">Reference proteome</keyword>
<dbReference type="Proteomes" id="UP000800038">
    <property type="component" value="Unassembled WGS sequence"/>
</dbReference>
<evidence type="ECO:0000256" key="6">
    <source>
        <dbReference type="SAM" id="Coils"/>
    </source>
</evidence>
<dbReference type="InterPro" id="IPR036864">
    <property type="entry name" value="Zn2-C6_fun-type_DNA-bd_sf"/>
</dbReference>
<evidence type="ECO:0000259" key="7">
    <source>
        <dbReference type="PROSITE" id="PS50048"/>
    </source>
</evidence>
<dbReference type="InterPro" id="IPR001138">
    <property type="entry name" value="Zn2Cys6_DnaBD"/>
</dbReference>
<keyword evidence="6" id="KW-0175">Coiled coil</keyword>
<dbReference type="GO" id="GO:0005634">
    <property type="term" value="C:nucleus"/>
    <property type="evidence" value="ECO:0007669"/>
    <property type="project" value="UniProtKB-SubCell"/>
</dbReference>
<feature type="domain" description="Zn(2)-C6 fungal-type" evidence="7">
    <location>
        <begin position="17"/>
        <end position="48"/>
    </location>
</feature>
<feature type="coiled-coil region" evidence="6">
    <location>
        <begin position="53"/>
        <end position="87"/>
    </location>
</feature>
<protein>
    <recommendedName>
        <fullName evidence="7">Zn(2)-C6 fungal-type domain-containing protein</fullName>
    </recommendedName>
</protein>
<sequence>MESPNSPRQRKRRAINACVGCRTSKVKCDGNRPCQRCERNGVSATCQYFDAVKDENTLRIEKLEVEVVALREKLSQSSHQLNDANLQSICHQQERNAPSSAIDAGLITWDQAKLWFKSFFSGSQYLVPIFCEDHDNIASVCSRSATLFDAIVSIGCRAEEGFTSPTYRQLQSRVRDHITNLLINTNIVTLEDVQTITLSAAYSENGFVLIALALRFAMQLGLPNAVDQLIAKGHTRSGAETDNERQIYRLCRVWHGICNLELFFSLDGGKLPGLTIHTSPRRIRSLLTHPERTAVDMRLLSQIELNIIRTEAYTKIMSQARNALLQHSEAQLRTTVEDATIELSLWFEEWTNIISAEPQPHQRTVALQNLHIQREWAMMTLYLKAVASSGIENIAFMTEFQRDFVCRAKEAASRHLHFMLQSSSSHPSPTLATQSTGSTYLSTFRWTLDYVWAKCAVSVLLVLKLAILLRDPVQSVISLLRDAHRVLEELKRVTVGHIAYFQILQTSMEKCEAALREYAAEQSSSSDPVVIQEVNGAAENEFQGYIPTEFVFEWDFPGLNLKHMPLGWQDLFVNIDGLF</sequence>
<evidence type="ECO:0000256" key="4">
    <source>
        <dbReference type="ARBA" id="ARBA00023163"/>
    </source>
</evidence>
<dbReference type="AlphaFoldDB" id="A0A6A5SC12"/>
<dbReference type="SMART" id="SM00066">
    <property type="entry name" value="GAL4"/>
    <property type="match status" value="1"/>
</dbReference>
<proteinExistence type="predicted"/>
<evidence type="ECO:0000256" key="2">
    <source>
        <dbReference type="ARBA" id="ARBA00023015"/>
    </source>
</evidence>